<dbReference type="RefSeq" id="WP_380230533.1">
    <property type="nucleotide sequence ID" value="NZ_JBHSVH010000002.1"/>
</dbReference>
<protein>
    <submittedName>
        <fullName evidence="1">Pyridoxamine 5'-phosphate oxidase family protein</fullName>
    </submittedName>
</protein>
<dbReference type="Gene3D" id="2.30.110.10">
    <property type="entry name" value="Electron Transport, Fmn-binding Protein, Chain A"/>
    <property type="match status" value="1"/>
</dbReference>
<gene>
    <name evidence="1" type="ORF">ACFQMG_05090</name>
</gene>
<dbReference type="EMBL" id="JBHTAJ010000007">
    <property type="protein sequence ID" value="MFC7178938.1"/>
    <property type="molecule type" value="Genomic_DNA"/>
</dbReference>
<dbReference type="Pfam" id="PF12900">
    <property type="entry name" value="Pyridox_ox_2"/>
    <property type="match status" value="1"/>
</dbReference>
<name>A0ABW2FNY1_9ACTN</name>
<dbReference type="InterPro" id="IPR024747">
    <property type="entry name" value="Pyridox_Oxase-rel"/>
</dbReference>
<dbReference type="Proteomes" id="UP001596435">
    <property type="component" value="Unassembled WGS sequence"/>
</dbReference>
<organism evidence="1 2">
    <name type="scientific">Kitasatospora paranensis</name>
    <dbReference type="NCBI Taxonomy" id="258053"/>
    <lineage>
        <taxon>Bacteria</taxon>
        <taxon>Bacillati</taxon>
        <taxon>Actinomycetota</taxon>
        <taxon>Actinomycetes</taxon>
        <taxon>Kitasatosporales</taxon>
        <taxon>Streptomycetaceae</taxon>
        <taxon>Kitasatospora</taxon>
    </lineage>
</organism>
<sequence length="148" mass="15453">MKPDQNPSTEHQPLDERHCRRLLGTTSVGRVVYTVGALPAVLPTRFRLGGDGSVLLCAAAGSELVRAVSGALVAFEAGEVSPSDGTGWSVTVLGRAAIDEGPAPHDPDPCRHLGQVGIRILAELVTGRLLEASATCEHNVISRNNGGR</sequence>
<dbReference type="InterPro" id="IPR012349">
    <property type="entry name" value="Split_barrel_FMN-bd"/>
</dbReference>
<comment type="caution">
    <text evidence="1">The sequence shown here is derived from an EMBL/GenBank/DDBJ whole genome shotgun (WGS) entry which is preliminary data.</text>
</comment>
<proteinExistence type="predicted"/>
<keyword evidence="2" id="KW-1185">Reference proteome</keyword>
<dbReference type="SUPFAM" id="SSF50475">
    <property type="entry name" value="FMN-binding split barrel"/>
    <property type="match status" value="1"/>
</dbReference>
<reference evidence="2" key="1">
    <citation type="journal article" date="2019" name="Int. J. Syst. Evol. Microbiol.">
        <title>The Global Catalogue of Microorganisms (GCM) 10K type strain sequencing project: providing services to taxonomists for standard genome sequencing and annotation.</title>
        <authorList>
            <consortium name="The Broad Institute Genomics Platform"/>
            <consortium name="The Broad Institute Genome Sequencing Center for Infectious Disease"/>
            <person name="Wu L."/>
            <person name="Ma J."/>
        </authorList>
    </citation>
    <scope>NUCLEOTIDE SEQUENCE [LARGE SCALE GENOMIC DNA]</scope>
    <source>
        <strain evidence="2">CGMCC 1.12859</strain>
    </source>
</reference>
<evidence type="ECO:0000313" key="2">
    <source>
        <dbReference type="Proteomes" id="UP001596435"/>
    </source>
</evidence>
<accession>A0ABW2FNY1</accession>
<evidence type="ECO:0000313" key="1">
    <source>
        <dbReference type="EMBL" id="MFC7178938.1"/>
    </source>
</evidence>